<dbReference type="RefSeq" id="WP_108604043.1">
    <property type="nucleotide sequence ID" value="NZ_CP026604.1"/>
</dbReference>
<dbReference type="SUPFAM" id="SSF82171">
    <property type="entry name" value="DPP6 N-terminal domain-like"/>
    <property type="match status" value="1"/>
</dbReference>
<gene>
    <name evidence="3" type="ORF">C2869_16795</name>
</gene>
<keyword evidence="4" id="KW-1185">Reference proteome</keyword>
<sequence length="684" mass="78574">MLRTYISFIGLALLSIAPLLSFAQSLIPLGDLISKNSLSKVELSPNGDFLLTAGYPDNNLQINVFDTNTQHSVTVFQAKQGDSYSLSSVLWVDQDTLVFRTYRRSQKNTYVRWAVDIRKRATRLSHKLSRINAAGYIIDPLEDEPNLVWFLHYPEKYNRDKVRVYKAHVDALVRDNFRGQQKFSDLVSDANYYQTDPKGQIRFARHFDKDDITTSYWYLDADDDWQELYTFDPYEFDFEPIGFLDNGKLAVITNISSDLKSLYEFDVKTQSLGKLIYQHSRYDLVNAGFSRDGQRLESIAYYDGGEWRTEYFDSAKQQLNQLAANTFKDQQFYLTSSNQAEDKAVIKVFSSTSRGQFYYWDIKANQASLIGQQNDNHSRYTFADTQVLDIKSAEGHQIEAFFTPANRQVTNQVLLVMPHGGPIGPRDHKRFDSEVQYLASRGYSVLQVNYRGSDGFGKQFKDSGRAQWGRRIEQDITSAVEHIRASQTFKQVCAIGASYGGYSSAMLAVLHPNTYDCVIARFGVFDLPLIFNDRNTKQAEFMQKIWAKVVGDDQAEMKRYSPVYFAEKLKQPVLITAGQLDTRASFEHSNRLKYVLEKHNADVEFLYYRHSRHGHGDMRSARHELAYIDDFIRRQLNLGLPAGKNAKAIVRNELRLIAKGFERADMVGIDKEKAGHYKQRAKSL</sequence>
<dbReference type="PANTHER" id="PTHR42776">
    <property type="entry name" value="SERINE PEPTIDASE S9 FAMILY MEMBER"/>
    <property type="match status" value="1"/>
</dbReference>
<dbReference type="GO" id="GO:0006508">
    <property type="term" value="P:proteolysis"/>
    <property type="evidence" value="ECO:0007669"/>
    <property type="project" value="InterPro"/>
</dbReference>
<dbReference type="Proteomes" id="UP000244441">
    <property type="component" value="Chromosome"/>
</dbReference>
<dbReference type="KEGG" id="cate:C2869_16795"/>
<dbReference type="EMBL" id="CP026604">
    <property type="protein sequence ID" value="AWB67978.1"/>
    <property type="molecule type" value="Genomic_DNA"/>
</dbReference>
<organism evidence="3 4">
    <name type="scientific">Saccharobesus litoralis</name>
    <dbReference type="NCBI Taxonomy" id="2172099"/>
    <lineage>
        <taxon>Bacteria</taxon>
        <taxon>Pseudomonadati</taxon>
        <taxon>Pseudomonadota</taxon>
        <taxon>Gammaproteobacteria</taxon>
        <taxon>Alteromonadales</taxon>
        <taxon>Alteromonadaceae</taxon>
        <taxon>Saccharobesus</taxon>
    </lineage>
</organism>
<protein>
    <recommendedName>
        <fullName evidence="2">Peptidase S9 prolyl oligopeptidase catalytic domain-containing protein</fullName>
    </recommendedName>
</protein>
<dbReference type="AlphaFoldDB" id="A0A2S0VUU3"/>
<dbReference type="OrthoDB" id="4269629at2"/>
<evidence type="ECO:0000256" key="1">
    <source>
        <dbReference type="ARBA" id="ARBA00022801"/>
    </source>
</evidence>
<evidence type="ECO:0000313" key="3">
    <source>
        <dbReference type="EMBL" id="AWB67978.1"/>
    </source>
</evidence>
<dbReference type="InterPro" id="IPR029058">
    <property type="entry name" value="AB_hydrolase_fold"/>
</dbReference>
<reference evidence="3 4" key="1">
    <citation type="submission" date="2018-01" db="EMBL/GenBank/DDBJ databases">
        <title>Genome sequence of a Cantenovulum-like bacteria.</title>
        <authorList>
            <person name="Tan W.R."/>
            <person name="Lau N.-S."/>
            <person name="Go F."/>
            <person name="Amirul A.-A.A."/>
        </authorList>
    </citation>
    <scope>NUCLEOTIDE SEQUENCE [LARGE SCALE GENOMIC DNA]</scope>
    <source>
        <strain evidence="3 4">CCB-QB4</strain>
    </source>
</reference>
<proteinExistence type="predicted"/>
<dbReference type="Gene3D" id="3.40.50.1820">
    <property type="entry name" value="alpha/beta hydrolase"/>
    <property type="match status" value="1"/>
</dbReference>
<keyword evidence="1" id="KW-0378">Hydrolase</keyword>
<evidence type="ECO:0000259" key="2">
    <source>
        <dbReference type="Pfam" id="PF00326"/>
    </source>
</evidence>
<accession>A0A2S0VUU3</accession>
<dbReference type="PANTHER" id="PTHR42776:SF27">
    <property type="entry name" value="DIPEPTIDYL PEPTIDASE FAMILY MEMBER 6"/>
    <property type="match status" value="1"/>
</dbReference>
<dbReference type="SUPFAM" id="SSF53474">
    <property type="entry name" value="alpha/beta-Hydrolases"/>
    <property type="match status" value="1"/>
</dbReference>
<dbReference type="GO" id="GO:0004252">
    <property type="term" value="F:serine-type endopeptidase activity"/>
    <property type="evidence" value="ECO:0007669"/>
    <property type="project" value="TreeGrafter"/>
</dbReference>
<feature type="domain" description="Peptidase S9 prolyl oligopeptidase catalytic" evidence="2">
    <location>
        <begin position="430"/>
        <end position="637"/>
    </location>
</feature>
<dbReference type="Pfam" id="PF00326">
    <property type="entry name" value="Peptidase_S9"/>
    <property type="match status" value="1"/>
</dbReference>
<name>A0A2S0VUU3_9ALTE</name>
<evidence type="ECO:0000313" key="4">
    <source>
        <dbReference type="Proteomes" id="UP000244441"/>
    </source>
</evidence>
<dbReference type="InterPro" id="IPR001375">
    <property type="entry name" value="Peptidase_S9_cat"/>
</dbReference>